<accession>A0A7T8GR79</accession>
<organism evidence="1 2">
    <name type="scientific">Caligus rogercresseyi</name>
    <name type="common">Sea louse</name>
    <dbReference type="NCBI Taxonomy" id="217165"/>
    <lineage>
        <taxon>Eukaryota</taxon>
        <taxon>Metazoa</taxon>
        <taxon>Ecdysozoa</taxon>
        <taxon>Arthropoda</taxon>
        <taxon>Crustacea</taxon>
        <taxon>Multicrustacea</taxon>
        <taxon>Hexanauplia</taxon>
        <taxon>Copepoda</taxon>
        <taxon>Siphonostomatoida</taxon>
        <taxon>Caligidae</taxon>
        <taxon>Caligus</taxon>
    </lineage>
</organism>
<evidence type="ECO:0000313" key="2">
    <source>
        <dbReference type="Proteomes" id="UP000595437"/>
    </source>
</evidence>
<sequence length="55" mass="6342">NCYLTSDFFSSSQVYKYSGAIFHSRDLCGTGIDKKVHSLRRSLPCFCQWRAHNIP</sequence>
<evidence type="ECO:0000313" key="1">
    <source>
        <dbReference type="EMBL" id="QQP36021.1"/>
    </source>
</evidence>
<keyword evidence="2" id="KW-1185">Reference proteome</keyword>
<dbReference type="EMBL" id="CP045904">
    <property type="protein sequence ID" value="QQP36021.1"/>
    <property type="molecule type" value="Genomic_DNA"/>
</dbReference>
<dbReference type="AlphaFoldDB" id="A0A7T8GR79"/>
<dbReference type="Proteomes" id="UP000595437">
    <property type="component" value="Chromosome 15"/>
</dbReference>
<proteinExistence type="predicted"/>
<feature type="non-terminal residue" evidence="1">
    <location>
        <position position="55"/>
    </location>
</feature>
<gene>
    <name evidence="1" type="ORF">FKW44_020992</name>
</gene>
<feature type="non-terminal residue" evidence="1">
    <location>
        <position position="1"/>
    </location>
</feature>
<name>A0A7T8GR79_CALRO</name>
<reference evidence="2" key="1">
    <citation type="submission" date="2021-01" db="EMBL/GenBank/DDBJ databases">
        <title>Caligus Genome Assembly.</title>
        <authorList>
            <person name="Gallardo-Escarate C."/>
        </authorList>
    </citation>
    <scope>NUCLEOTIDE SEQUENCE [LARGE SCALE GENOMIC DNA]</scope>
</reference>
<protein>
    <submittedName>
        <fullName evidence="1">Uncharacterized protein</fullName>
    </submittedName>
</protein>